<protein>
    <submittedName>
        <fullName evidence="1">(diamondback moth) hypothetical protein</fullName>
    </submittedName>
</protein>
<evidence type="ECO:0000313" key="2">
    <source>
        <dbReference type="Proteomes" id="UP000653454"/>
    </source>
</evidence>
<gene>
    <name evidence="1" type="ORF">PLXY2_LOCUS6118</name>
</gene>
<accession>A0A8S4EPV2</accession>
<organism evidence="1 2">
    <name type="scientific">Plutella xylostella</name>
    <name type="common">Diamondback moth</name>
    <name type="synonym">Plutella maculipennis</name>
    <dbReference type="NCBI Taxonomy" id="51655"/>
    <lineage>
        <taxon>Eukaryota</taxon>
        <taxon>Metazoa</taxon>
        <taxon>Ecdysozoa</taxon>
        <taxon>Arthropoda</taxon>
        <taxon>Hexapoda</taxon>
        <taxon>Insecta</taxon>
        <taxon>Pterygota</taxon>
        <taxon>Neoptera</taxon>
        <taxon>Endopterygota</taxon>
        <taxon>Lepidoptera</taxon>
        <taxon>Glossata</taxon>
        <taxon>Ditrysia</taxon>
        <taxon>Yponomeutoidea</taxon>
        <taxon>Plutellidae</taxon>
        <taxon>Plutella</taxon>
    </lineage>
</organism>
<comment type="caution">
    <text evidence="1">The sequence shown here is derived from an EMBL/GenBank/DDBJ whole genome shotgun (WGS) entry which is preliminary data.</text>
</comment>
<keyword evidence="2" id="KW-1185">Reference proteome</keyword>
<dbReference type="EMBL" id="CAJHNJ030000019">
    <property type="protein sequence ID" value="CAG9116987.1"/>
    <property type="molecule type" value="Genomic_DNA"/>
</dbReference>
<evidence type="ECO:0000313" key="1">
    <source>
        <dbReference type="EMBL" id="CAG9116987.1"/>
    </source>
</evidence>
<dbReference type="Proteomes" id="UP000653454">
    <property type="component" value="Unassembled WGS sequence"/>
</dbReference>
<sequence length="49" mass="5609">MAFRLQFQQMTPVATYLNDNMWKADLNKKPRSNAVEAAMTGSFRTLSID</sequence>
<name>A0A8S4EPV2_PLUXY</name>
<proteinExistence type="predicted"/>
<reference evidence="1" key="1">
    <citation type="submission" date="2020-11" db="EMBL/GenBank/DDBJ databases">
        <authorList>
            <person name="Whiteford S."/>
        </authorList>
    </citation>
    <scope>NUCLEOTIDE SEQUENCE</scope>
</reference>
<dbReference type="AlphaFoldDB" id="A0A8S4EPV2"/>